<dbReference type="SUPFAM" id="SSF51735">
    <property type="entry name" value="NAD(P)-binding Rossmann-fold domains"/>
    <property type="match status" value="1"/>
</dbReference>
<dbReference type="InterPro" id="IPR036291">
    <property type="entry name" value="NAD(P)-bd_dom_sf"/>
</dbReference>
<dbReference type="InterPro" id="IPR057326">
    <property type="entry name" value="KR_dom"/>
</dbReference>
<feature type="domain" description="Ketoreductase" evidence="4">
    <location>
        <begin position="6"/>
        <end position="186"/>
    </location>
</feature>
<dbReference type="PRINTS" id="PR00080">
    <property type="entry name" value="SDRFAMILY"/>
</dbReference>
<dbReference type="InterPro" id="IPR020904">
    <property type="entry name" value="Sc_DH/Rdtase_CS"/>
</dbReference>
<dbReference type="InterPro" id="IPR002347">
    <property type="entry name" value="SDR_fam"/>
</dbReference>
<dbReference type="PROSITE" id="PS00061">
    <property type="entry name" value="ADH_SHORT"/>
    <property type="match status" value="1"/>
</dbReference>
<evidence type="ECO:0000313" key="5">
    <source>
        <dbReference type="EMBL" id="MCP1372549.1"/>
    </source>
</evidence>
<sequence>MQLRDKRILLTGAGGGIGRELAPLLLDAGARLCLTSRSDASAASMAHHVHTHCDRVLVVRADVTFAADRERLVERMRAEFGGIDILVNLAGALDFGLFADAQPAMIPRLLAVNLEAPMQLAHAVLPAMLAQGSGRIVNIGSIFGSIGYPGFASYSATKFALRGFSQALRRELHGSGVSVSYVAPRAVRTAFNPVELHLMAADGLMHMDDPLWVAEQIVRAIESGRPEVYLGQPESFFARLNALLPGMVDRGLRKVVPSIARFARGAA</sequence>
<accession>A0ABT1F586</accession>
<dbReference type="PANTHER" id="PTHR44196">
    <property type="entry name" value="DEHYDROGENASE/REDUCTASE SDR FAMILY MEMBER 7B"/>
    <property type="match status" value="1"/>
</dbReference>
<comment type="similarity">
    <text evidence="1 3">Belongs to the short-chain dehydrogenases/reductases (SDR) family.</text>
</comment>
<protein>
    <submittedName>
        <fullName evidence="5">SDR family oxidoreductase</fullName>
    </submittedName>
</protein>
<dbReference type="Proteomes" id="UP001204615">
    <property type="component" value="Unassembled WGS sequence"/>
</dbReference>
<dbReference type="PRINTS" id="PR00081">
    <property type="entry name" value="GDHRDH"/>
</dbReference>
<dbReference type="NCBIfam" id="NF006565">
    <property type="entry name" value="PRK09072.1"/>
    <property type="match status" value="1"/>
</dbReference>
<dbReference type="EMBL" id="JAMZEK010000001">
    <property type="protein sequence ID" value="MCP1372549.1"/>
    <property type="molecule type" value="Genomic_DNA"/>
</dbReference>
<evidence type="ECO:0000256" key="3">
    <source>
        <dbReference type="RuleBase" id="RU000363"/>
    </source>
</evidence>
<dbReference type="PANTHER" id="PTHR44196:SF1">
    <property type="entry name" value="DEHYDROGENASE_REDUCTASE SDR FAMILY MEMBER 7B"/>
    <property type="match status" value="1"/>
</dbReference>
<evidence type="ECO:0000256" key="2">
    <source>
        <dbReference type="ARBA" id="ARBA00023002"/>
    </source>
</evidence>
<comment type="caution">
    <text evidence="5">The sequence shown here is derived from an EMBL/GenBank/DDBJ whole genome shotgun (WGS) entry which is preliminary data.</text>
</comment>
<organism evidence="5 6">
    <name type="scientific">Dyella lutea</name>
    <dbReference type="NCBI Taxonomy" id="2950441"/>
    <lineage>
        <taxon>Bacteria</taxon>
        <taxon>Pseudomonadati</taxon>
        <taxon>Pseudomonadota</taxon>
        <taxon>Gammaproteobacteria</taxon>
        <taxon>Lysobacterales</taxon>
        <taxon>Rhodanobacteraceae</taxon>
        <taxon>Dyella</taxon>
    </lineage>
</organism>
<evidence type="ECO:0000256" key="1">
    <source>
        <dbReference type="ARBA" id="ARBA00006484"/>
    </source>
</evidence>
<gene>
    <name evidence="5" type="ORF">NC595_00570</name>
</gene>
<reference evidence="5 6" key="1">
    <citation type="submission" date="2022-06" db="EMBL/GenBank/DDBJ databases">
        <title>Dyella sp. Sa strain:Sa Genome sequencing.</title>
        <authorList>
            <person name="Park S."/>
        </authorList>
    </citation>
    <scope>NUCLEOTIDE SEQUENCE [LARGE SCALE GENOMIC DNA]</scope>
    <source>
        <strain evidence="5 6">Sa</strain>
    </source>
</reference>
<dbReference type="RefSeq" id="WP_253564189.1">
    <property type="nucleotide sequence ID" value="NZ_JAMZEK010000001.1"/>
</dbReference>
<keyword evidence="6" id="KW-1185">Reference proteome</keyword>
<evidence type="ECO:0000259" key="4">
    <source>
        <dbReference type="SMART" id="SM00822"/>
    </source>
</evidence>
<keyword evidence="2" id="KW-0560">Oxidoreductase</keyword>
<dbReference type="SMART" id="SM00822">
    <property type="entry name" value="PKS_KR"/>
    <property type="match status" value="1"/>
</dbReference>
<evidence type="ECO:0000313" key="6">
    <source>
        <dbReference type="Proteomes" id="UP001204615"/>
    </source>
</evidence>
<dbReference type="Pfam" id="PF00106">
    <property type="entry name" value="adh_short"/>
    <property type="match status" value="1"/>
</dbReference>
<name>A0ABT1F586_9GAMM</name>
<dbReference type="Gene3D" id="3.40.50.720">
    <property type="entry name" value="NAD(P)-binding Rossmann-like Domain"/>
    <property type="match status" value="1"/>
</dbReference>
<proteinExistence type="inferred from homology"/>